<feature type="transmembrane region" description="Helical" evidence="2">
    <location>
        <begin position="103"/>
        <end position="120"/>
    </location>
</feature>
<accession>A0AA38X1F4</accession>
<evidence type="ECO:0000313" key="4">
    <source>
        <dbReference type="EMBL" id="KAJ9605019.1"/>
    </source>
</evidence>
<feature type="domain" description="CWH43-like N-terminal" evidence="3">
    <location>
        <begin position="73"/>
        <end position="295"/>
    </location>
</feature>
<protein>
    <recommendedName>
        <fullName evidence="3">CWH43-like N-terminal domain-containing protein</fullName>
    </recommendedName>
</protein>
<dbReference type="Pfam" id="PF10277">
    <property type="entry name" value="Frag1"/>
    <property type="match status" value="1"/>
</dbReference>
<proteinExistence type="predicted"/>
<sequence>MDTNSTLKANKSLPYTTLTKATTADTSYSSYTSHASRSSTPPYKSEPFRVPKTYKRLGFFRRHAGLWRAMPCALAAIVWSAQMIYFFFYFISLPALEDGSWPVLSPTYAMWPFISCIGAIKEFSFRSVSIIVACLLWLGFGIDYVVGSRSPVGKWWRRGKLATASVSNIFLIALTWANTDSHRKLHLTLTSFQILCMAQSKACDWNLARNMREWTPNNIYLQRVKIWKRVAVVIAFPCWLVASAAIYGCTPGFKNGKVSYTPVCWSLTSFGAPAEWFLAWCWVLYVLTVSYDCYHLDYTVDFLLSTPPPPPKRSSGWAFWRRWTEKGTSFDKKMETWNTSTKTLVGAAAPIATEGGTSRSQTETQTSNAGRHLQRSRSYPLAGIFGDDLDEEDISGRRYDDDADLGWLPPNIPQSVFGPGKYQKLDGSPRVGEPIDIR</sequence>
<feature type="region of interest" description="Disordered" evidence="1">
    <location>
        <begin position="393"/>
        <end position="438"/>
    </location>
</feature>
<reference evidence="4" key="1">
    <citation type="submission" date="2022-10" db="EMBL/GenBank/DDBJ databases">
        <title>Culturing micro-colonial fungi from biological soil crusts in the Mojave desert and describing Neophaeococcomyces mojavensis, and introducing the new genera and species Taxawa tesnikishii.</title>
        <authorList>
            <person name="Kurbessoian T."/>
            <person name="Stajich J.E."/>
        </authorList>
    </citation>
    <scope>NUCLEOTIDE SEQUENCE</scope>
    <source>
        <strain evidence="4">TK_41</strain>
    </source>
</reference>
<keyword evidence="2" id="KW-0812">Transmembrane</keyword>
<dbReference type="Proteomes" id="UP001172673">
    <property type="component" value="Unassembled WGS sequence"/>
</dbReference>
<dbReference type="EMBL" id="JAPDRK010000017">
    <property type="protein sequence ID" value="KAJ9605019.1"/>
    <property type="molecule type" value="Genomic_DNA"/>
</dbReference>
<dbReference type="AlphaFoldDB" id="A0AA38X1F4"/>
<feature type="compositionally biased region" description="Polar residues" evidence="1">
    <location>
        <begin position="355"/>
        <end position="369"/>
    </location>
</feature>
<keyword evidence="2" id="KW-0472">Membrane</keyword>
<evidence type="ECO:0000256" key="2">
    <source>
        <dbReference type="SAM" id="Phobius"/>
    </source>
</evidence>
<feature type="region of interest" description="Disordered" evidence="1">
    <location>
        <begin position="352"/>
        <end position="374"/>
    </location>
</feature>
<name>A0AA38X1F4_9EURO</name>
<gene>
    <name evidence="4" type="ORF">H2200_010408</name>
</gene>
<feature type="transmembrane region" description="Helical" evidence="2">
    <location>
        <begin position="230"/>
        <end position="248"/>
    </location>
</feature>
<evidence type="ECO:0000256" key="1">
    <source>
        <dbReference type="SAM" id="MobiDB-lite"/>
    </source>
</evidence>
<dbReference type="InterPro" id="IPR019402">
    <property type="entry name" value="CWH43_N"/>
</dbReference>
<evidence type="ECO:0000259" key="3">
    <source>
        <dbReference type="Pfam" id="PF10277"/>
    </source>
</evidence>
<feature type="transmembrane region" description="Helical" evidence="2">
    <location>
        <begin position="159"/>
        <end position="177"/>
    </location>
</feature>
<keyword evidence="2" id="KW-1133">Transmembrane helix</keyword>
<keyword evidence="5" id="KW-1185">Reference proteome</keyword>
<comment type="caution">
    <text evidence="4">The sequence shown here is derived from an EMBL/GenBank/DDBJ whole genome shotgun (WGS) entry which is preliminary data.</text>
</comment>
<evidence type="ECO:0000313" key="5">
    <source>
        <dbReference type="Proteomes" id="UP001172673"/>
    </source>
</evidence>
<feature type="transmembrane region" description="Helical" evidence="2">
    <location>
        <begin position="65"/>
        <end position="91"/>
    </location>
</feature>
<organism evidence="4 5">
    <name type="scientific">Cladophialophora chaetospira</name>
    <dbReference type="NCBI Taxonomy" id="386627"/>
    <lineage>
        <taxon>Eukaryota</taxon>
        <taxon>Fungi</taxon>
        <taxon>Dikarya</taxon>
        <taxon>Ascomycota</taxon>
        <taxon>Pezizomycotina</taxon>
        <taxon>Eurotiomycetes</taxon>
        <taxon>Chaetothyriomycetidae</taxon>
        <taxon>Chaetothyriales</taxon>
        <taxon>Herpotrichiellaceae</taxon>
        <taxon>Cladophialophora</taxon>
    </lineage>
</organism>
<feature type="transmembrane region" description="Helical" evidence="2">
    <location>
        <begin position="127"/>
        <end position="147"/>
    </location>
</feature>